<dbReference type="AlphaFoldDB" id="A0A7W7L6N5"/>
<dbReference type="PANTHER" id="PTHR43877">
    <property type="entry name" value="AMINOALKYLPHOSPHONATE N-ACETYLTRANSFERASE-RELATED-RELATED"/>
    <property type="match status" value="1"/>
</dbReference>
<dbReference type="EMBL" id="JACHJG010000001">
    <property type="protein sequence ID" value="MBB4884504.1"/>
    <property type="molecule type" value="Genomic_DNA"/>
</dbReference>
<dbReference type="CDD" id="cd04301">
    <property type="entry name" value="NAT_SF"/>
    <property type="match status" value="1"/>
</dbReference>
<dbReference type="InterPro" id="IPR000182">
    <property type="entry name" value="GNAT_dom"/>
</dbReference>
<gene>
    <name evidence="4" type="ORF">FHS38_000513</name>
</gene>
<dbReference type="InterPro" id="IPR016181">
    <property type="entry name" value="Acyl_CoA_acyltransferase"/>
</dbReference>
<dbReference type="PROSITE" id="PS51186">
    <property type="entry name" value="GNAT"/>
    <property type="match status" value="1"/>
</dbReference>
<keyword evidence="1 4" id="KW-0808">Transferase</keyword>
<evidence type="ECO:0000313" key="4">
    <source>
        <dbReference type="EMBL" id="MBB4884504.1"/>
    </source>
</evidence>
<dbReference type="Gene3D" id="3.40.630.30">
    <property type="match status" value="1"/>
</dbReference>
<proteinExistence type="predicted"/>
<name>A0A7W7L6N5_STRNE</name>
<keyword evidence="2" id="KW-0012">Acyltransferase</keyword>
<keyword evidence="5" id="KW-1185">Reference proteome</keyword>
<dbReference type="RefSeq" id="WP_184730182.1">
    <property type="nucleotide sequence ID" value="NZ_BMRW01000001.1"/>
</dbReference>
<evidence type="ECO:0000256" key="2">
    <source>
        <dbReference type="ARBA" id="ARBA00023315"/>
    </source>
</evidence>
<comment type="caution">
    <text evidence="4">The sequence shown here is derived from an EMBL/GenBank/DDBJ whole genome shotgun (WGS) entry which is preliminary data.</text>
</comment>
<protein>
    <submittedName>
        <fullName evidence="4">GNAT superfamily N-acetyltransferase</fullName>
    </submittedName>
</protein>
<dbReference type="InterPro" id="IPR050832">
    <property type="entry name" value="Bact_Acetyltransf"/>
</dbReference>
<feature type="domain" description="N-acetyltransferase" evidence="3">
    <location>
        <begin position="25"/>
        <end position="171"/>
    </location>
</feature>
<dbReference type="Pfam" id="PF00583">
    <property type="entry name" value="Acetyltransf_1"/>
    <property type="match status" value="1"/>
</dbReference>
<evidence type="ECO:0000256" key="1">
    <source>
        <dbReference type="ARBA" id="ARBA00022679"/>
    </source>
</evidence>
<dbReference type="SUPFAM" id="SSF55729">
    <property type="entry name" value="Acyl-CoA N-acyltransferases (Nat)"/>
    <property type="match status" value="1"/>
</dbReference>
<evidence type="ECO:0000259" key="3">
    <source>
        <dbReference type="PROSITE" id="PS51186"/>
    </source>
</evidence>
<sequence>MTDAATTRLPWTVGPEPVGSAESAALLREYLTDVADRWYELNHDRTSTPEEIDGHLAEDPSDDLAPPHGVLLVGRHGGEQAGCVGLLRLDPRTAELRRMYVRPTKRGLGGAAVLLGAAEETARAWGVERIVLDTRMDLVEARALYARHGYLPIPRYNESPYAEVWLAKELA</sequence>
<reference evidence="4 5" key="1">
    <citation type="submission" date="2020-08" db="EMBL/GenBank/DDBJ databases">
        <title>Genomic Encyclopedia of Type Strains, Phase III (KMG-III): the genomes of soil and plant-associated and newly described type strains.</title>
        <authorList>
            <person name="Whitman W."/>
        </authorList>
    </citation>
    <scope>NUCLEOTIDE SEQUENCE [LARGE SCALE GENOMIC DNA]</scope>
    <source>
        <strain evidence="4 5">CECT 3265</strain>
    </source>
</reference>
<evidence type="ECO:0000313" key="5">
    <source>
        <dbReference type="Proteomes" id="UP000556436"/>
    </source>
</evidence>
<organism evidence="4 5">
    <name type="scientific">Streptomyces netropsis</name>
    <name type="common">Streptoverticillium netropsis</name>
    <dbReference type="NCBI Taxonomy" id="55404"/>
    <lineage>
        <taxon>Bacteria</taxon>
        <taxon>Bacillati</taxon>
        <taxon>Actinomycetota</taxon>
        <taxon>Actinomycetes</taxon>
        <taxon>Kitasatosporales</taxon>
        <taxon>Streptomycetaceae</taxon>
        <taxon>Streptomyces</taxon>
    </lineage>
</organism>
<accession>A0A7W7L6N5</accession>
<dbReference type="GO" id="GO:0016747">
    <property type="term" value="F:acyltransferase activity, transferring groups other than amino-acyl groups"/>
    <property type="evidence" value="ECO:0007669"/>
    <property type="project" value="InterPro"/>
</dbReference>
<dbReference type="Proteomes" id="UP000556436">
    <property type="component" value="Unassembled WGS sequence"/>
</dbReference>
<dbReference type="PANTHER" id="PTHR43877:SF2">
    <property type="entry name" value="AMINOALKYLPHOSPHONATE N-ACETYLTRANSFERASE-RELATED"/>
    <property type="match status" value="1"/>
</dbReference>